<dbReference type="PATRIC" id="fig|1242969.3.peg.329"/>
<evidence type="ECO:0000313" key="11">
    <source>
        <dbReference type="Proteomes" id="UP000016627"/>
    </source>
</evidence>
<dbReference type="Pfam" id="PF00486">
    <property type="entry name" value="Trans_reg_C"/>
    <property type="match status" value="1"/>
</dbReference>
<evidence type="ECO:0000256" key="2">
    <source>
        <dbReference type="ARBA" id="ARBA00023012"/>
    </source>
</evidence>
<dbReference type="SMART" id="SM00862">
    <property type="entry name" value="Trans_reg_C"/>
    <property type="match status" value="1"/>
</dbReference>
<comment type="caution">
    <text evidence="10">The sequence shown here is derived from an EMBL/GenBank/DDBJ whole genome shotgun (WGS) entry which is preliminary data.</text>
</comment>
<dbReference type="SUPFAM" id="SSF46894">
    <property type="entry name" value="C-terminal effector domain of the bipartite response regulators"/>
    <property type="match status" value="1"/>
</dbReference>
<feature type="domain" description="OmpR/PhoB-type" evidence="9">
    <location>
        <begin position="133"/>
        <end position="227"/>
    </location>
</feature>
<dbReference type="PANTHER" id="PTHR48111:SF1">
    <property type="entry name" value="TWO-COMPONENT RESPONSE REGULATOR ORR33"/>
    <property type="match status" value="1"/>
</dbReference>
<name>U2F8P6_9BACT</name>
<dbReference type="GO" id="GO:0000976">
    <property type="term" value="F:transcription cis-regulatory region binding"/>
    <property type="evidence" value="ECO:0007669"/>
    <property type="project" value="TreeGrafter"/>
</dbReference>
<evidence type="ECO:0000256" key="3">
    <source>
        <dbReference type="ARBA" id="ARBA00023015"/>
    </source>
</evidence>
<dbReference type="InterPro" id="IPR016032">
    <property type="entry name" value="Sig_transdc_resp-reg_C-effctor"/>
</dbReference>
<dbReference type="InterPro" id="IPR036388">
    <property type="entry name" value="WH-like_DNA-bd_sf"/>
</dbReference>
<dbReference type="AlphaFoldDB" id="U2F8P6"/>
<dbReference type="InterPro" id="IPR001789">
    <property type="entry name" value="Sig_transdc_resp-reg_receiver"/>
</dbReference>
<dbReference type="SUPFAM" id="SSF52172">
    <property type="entry name" value="CheY-like"/>
    <property type="match status" value="1"/>
</dbReference>
<dbReference type="Pfam" id="PF00072">
    <property type="entry name" value="Response_reg"/>
    <property type="match status" value="1"/>
</dbReference>
<accession>U2F8P6</accession>
<keyword evidence="3" id="KW-0805">Transcription regulation</keyword>
<dbReference type="CDD" id="cd00156">
    <property type="entry name" value="REC"/>
    <property type="match status" value="1"/>
</dbReference>
<reference evidence="10 11" key="1">
    <citation type="journal article" date="2013" name="BMC Genomics">
        <title>Comparative genomics of Campylobacter concisus isolates reveals genetic diversity and provides insights into disease association.</title>
        <authorList>
            <person name="Deshpande N.P."/>
            <person name="Kaakoush N.O."/>
            <person name="Wilkins M.R."/>
            <person name="Mitchell H.M."/>
        </authorList>
    </citation>
    <scope>NUCLEOTIDE SEQUENCE [LARGE SCALE GENOMIC DNA]</scope>
    <source>
        <strain evidence="10 11">ATCC 51562</strain>
    </source>
</reference>
<dbReference type="EMBL" id="ANNI01000003">
    <property type="protein sequence ID" value="ERJ26350.1"/>
    <property type="molecule type" value="Genomic_DNA"/>
</dbReference>
<dbReference type="Gene3D" id="3.40.50.2300">
    <property type="match status" value="1"/>
</dbReference>
<dbReference type="GO" id="GO:0005829">
    <property type="term" value="C:cytosol"/>
    <property type="evidence" value="ECO:0007669"/>
    <property type="project" value="TreeGrafter"/>
</dbReference>
<evidence type="ECO:0000259" key="9">
    <source>
        <dbReference type="PROSITE" id="PS51755"/>
    </source>
</evidence>
<dbReference type="GO" id="GO:0032993">
    <property type="term" value="C:protein-DNA complex"/>
    <property type="evidence" value="ECO:0007669"/>
    <property type="project" value="TreeGrafter"/>
</dbReference>
<dbReference type="GO" id="GO:0006355">
    <property type="term" value="P:regulation of DNA-templated transcription"/>
    <property type="evidence" value="ECO:0007669"/>
    <property type="project" value="InterPro"/>
</dbReference>
<feature type="modified residue" description="4-aspartylphosphate" evidence="6">
    <location>
        <position position="63"/>
    </location>
</feature>
<dbReference type="PROSITE" id="PS50110">
    <property type="entry name" value="RESPONSE_REGULATORY"/>
    <property type="match status" value="1"/>
</dbReference>
<gene>
    <name evidence="10" type="ORF">ATCC51562_309</name>
</gene>
<keyword evidence="5" id="KW-0804">Transcription</keyword>
<evidence type="ECO:0000256" key="1">
    <source>
        <dbReference type="ARBA" id="ARBA00022553"/>
    </source>
</evidence>
<dbReference type="eggNOG" id="COG0745">
    <property type="taxonomic scope" value="Bacteria"/>
</dbReference>
<dbReference type="SMART" id="SM00448">
    <property type="entry name" value="REC"/>
    <property type="match status" value="1"/>
</dbReference>
<sequence>MLDINILQKLKDVSVLLVEDDESTSLAIKQSLEFYCKNIVCAKDGLEGFERYFEDEFDIVVTDINLPNLNGLEMLDEIRKRAPHVRSIIITSFDTSEHMLASIELGAYNYLRKPFKIEELQTTIIMATKDLFESRIKFKKIYEYDMKSKHLFKNGEELQMPKNEAKLFFLLVSNIEKVVSYEVIENYVWGEKSMSNEALRMTIKKIRTKTDADLIKNISGVGYRLSGSN</sequence>
<organism evidence="10 11">
    <name type="scientific">Campylobacter concisus ATCC 51562</name>
    <dbReference type="NCBI Taxonomy" id="1242969"/>
    <lineage>
        <taxon>Bacteria</taxon>
        <taxon>Pseudomonadati</taxon>
        <taxon>Campylobacterota</taxon>
        <taxon>Epsilonproteobacteria</taxon>
        <taxon>Campylobacterales</taxon>
        <taxon>Campylobacteraceae</taxon>
        <taxon>Campylobacter</taxon>
    </lineage>
</organism>
<evidence type="ECO:0000259" key="8">
    <source>
        <dbReference type="PROSITE" id="PS50110"/>
    </source>
</evidence>
<dbReference type="Proteomes" id="UP000016627">
    <property type="component" value="Unassembled WGS sequence"/>
</dbReference>
<evidence type="ECO:0000256" key="7">
    <source>
        <dbReference type="PROSITE-ProRule" id="PRU01091"/>
    </source>
</evidence>
<dbReference type="InterPro" id="IPR011006">
    <property type="entry name" value="CheY-like_superfamily"/>
</dbReference>
<dbReference type="GO" id="GO:0000156">
    <property type="term" value="F:phosphorelay response regulator activity"/>
    <property type="evidence" value="ECO:0007669"/>
    <property type="project" value="TreeGrafter"/>
</dbReference>
<evidence type="ECO:0000256" key="5">
    <source>
        <dbReference type="ARBA" id="ARBA00023163"/>
    </source>
</evidence>
<feature type="DNA-binding region" description="OmpR/PhoB-type" evidence="7">
    <location>
        <begin position="133"/>
        <end position="227"/>
    </location>
</feature>
<dbReference type="Gene3D" id="1.10.10.10">
    <property type="entry name" value="Winged helix-like DNA-binding domain superfamily/Winged helix DNA-binding domain"/>
    <property type="match status" value="1"/>
</dbReference>
<evidence type="ECO:0000256" key="4">
    <source>
        <dbReference type="ARBA" id="ARBA00023125"/>
    </source>
</evidence>
<dbReference type="PANTHER" id="PTHR48111">
    <property type="entry name" value="REGULATOR OF RPOS"/>
    <property type="match status" value="1"/>
</dbReference>
<proteinExistence type="predicted"/>
<keyword evidence="1 6" id="KW-0597">Phosphoprotein</keyword>
<keyword evidence="4 7" id="KW-0238">DNA-binding</keyword>
<dbReference type="InterPro" id="IPR039420">
    <property type="entry name" value="WalR-like"/>
</dbReference>
<protein>
    <submittedName>
        <fullName evidence="10">Putative two-component response regulator</fullName>
    </submittedName>
</protein>
<dbReference type="CDD" id="cd00383">
    <property type="entry name" value="trans_reg_C"/>
    <property type="match status" value="1"/>
</dbReference>
<dbReference type="PROSITE" id="PS51755">
    <property type="entry name" value="OMPR_PHOB"/>
    <property type="match status" value="1"/>
</dbReference>
<dbReference type="RefSeq" id="WP_021090742.1">
    <property type="nucleotide sequence ID" value="NZ_ANNI01000003.1"/>
</dbReference>
<dbReference type="InterPro" id="IPR001867">
    <property type="entry name" value="OmpR/PhoB-type_DNA-bd"/>
</dbReference>
<keyword evidence="2" id="KW-0902">Two-component regulatory system</keyword>
<evidence type="ECO:0000313" key="10">
    <source>
        <dbReference type="EMBL" id="ERJ26350.1"/>
    </source>
</evidence>
<evidence type="ECO:0000256" key="6">
    <source>
        <dbReference type="PROSITE-ProRule" id="PRU00169"/>
    </source>
</evidence>
<feature type="domain" description="Response regulatory" evidence="8">
    <location>
        <begin position="14"/>
        <end position="128"/>
    </location>
</feature>